<comment type="caution">
    <text evidence="1">The sequence shown here is derived from an EMBL/GenBank/DDBJ whole genome shotgun (WGS) entry which is preliminary data.</text>
</comment>
<dbReference type="EMBL" id="JBHSTQ010000012">
    <property type="protein sequence ID" value="MFC6387267.1"/>
    <property type="molecule type" value="Genomic_DNA"/>
</dbReference>
<dbReference type="Proteomes" id="UP001596267">
    <property type="component" value="Unassembled WGS sequence"/>
</dbReference>
<gene>
    <name evidence="1" type="ORF">ACFP7A_11690</name>
</gene>
<name>A0ABW1WI17_9BACL</name>
<evidence type="ECO:0000313" key="2">
    <source>
        <dbReference type="Proteomes" id="UP001596267"/>
    </source>
</evidence>
<dbReference type="SUPFAM" id="SSF52540">
    <property type="entry name" value="P-loop containing nucleoside triphosphate hydrolases"/>
    <property type="match status" value="1"/>
</dbReference>
<keyword evidence="2" id="KW-1185">Reference proteome</keyword>
<organism evidence="1 2">
    <name type="scientific">Sporolactobacillus kofuensis</name>
    <dbReference type="NCBI Taxonomy" id="269672"/>
    <lineage>
        <taxon>Bacteria</taxon>
        <taxon>Bacillati</taxon>
        <taxon>Bacillota</taxon>
        <taxon>Bacilli</taxon>
        <taxon>Bacillales</taxon>
        <taxon>Sporolactobacillaceae</taxon>
        <taxon>Sporolactobacillus</taxon>
    </lineage>
</organism>
<sequence length="185" mass="21395">MNFVLIFGPQAVGKMTVGQELTKITNLKLFHNHMTIDLLVPLFGFSPEMWRLCHLFREEVFKSVAKSDLGGIIFTTVWAFNRPEDHAFVEKVCQIFRSAGGEIFFVELEASVDERLIRNRTPNRLKEKPTKRNIECSEQNLLESMEKDRLNSIDGEITEPHYLRIDTTHLSAKDVAQMIKDTFHL</sequence>
<proteinExistence type="predicted"/>
<evidence type="ECO:0000313" key="1">
    <source>
        <dbReference type="EMBL" id="MFC6387267.1"/>
    </source>
</evidence>
<dbReference type="InterPro" id="IPR027417">
    <property type="entry name" value="P-loop_NTPase"/>
</dbReference>
<accession>A0ABW1WI17</accession>
<dbReference type="RefSeq" id="WP_253076865.1">
    <property type="nucleotide sequence ID" value="NZ_JAMXWN010000012.1"/>
</dbReference>
<dbReference type="Gene3D" id="3.40.50.300">
    <property type="entry name" value="P-loop containing nucleotide triphosphate hydrolases"/>
    <property type="match status" value="1"/>
</dbReference>
<protein>
    <submittedName>
        <fullName evidence="1">AAA family ATPase</fullName>
    </submittedName>
</protein>
<reference evidence="2" key="1">
    <citation type="journal article" date="2019" name="Int. J. Syst. Evol. Microbiol.">
        <title>The Global Catalogue of Microorganisms (GCM) 10K type strain sequencing project: providing services to taxonomists for standard genome sequencing and annotation.</title>
        <authorList>
            <consortium name="The Broad Institute Genomics Platform"/>
            <consortium name="The Broad Institute Genome Sequencing Center for Infectious Disease"/>
            <person name="Wu L."/>
            <person name="Ma J."/>
        </authorList>
    </citation>
    <scope>NUCLEOTIDE SEQUENCE [LARGE SCALE GENOMIC DNA]</scope>
    <source>
        <strain evidence="2">CCUG 42001</strain>
    </source>
</reference>